<dbReference type="GeneID" id="80558237"/>
<evidence type="ECO:0000313" key="2">
    <source>
        <dbReference type="Proteomes" id="UP001321479"/>
    </source>
</evidence>
<sequence>MCINYILTKIFLYLYPHIFKFQVFLWNIIFEKISEFKCIYYMDENDNIINITFRYYLNCFLNNYQKGNYYVKCYNKYGINHVAFNGKLTEINKFKPTSSNIFIKKRNFSLSYENKPVILSLDVFDNYKTNICFYKDTHIQDLGKICKFFGVNCDTVSILIMKPFSRTNKNIKDSIINDLYFD</sequence>
<organism evidence="1 2">
    <name type="scientific">Cotonvirus japonicus</name>
    <dbReference type="NCBI Taxonomy" id="2811091"/>
    <lineage>
        <taxon>Viruses</taxon>
        <taxon>Varidnaviria</taxon>
        <taxon>Bamfordvirae</taxon>
        <taxon>Nucleocytoviricota</taxon>
        <taxon>Megaviricetes</taxon>
        <taxon>Imitervirales</taxon>
        <taxon>Mimiviridae</taxon>
        <taxon>Megamimivirinae</taxon>
        <taxon>Cotonvirus</taxon>
        <taxon>Cotonvirus japonicum</taxon>
    </lineage>
</organism>
<dbReference type="RefSeq" id="YP_010841640.1">
    <property type="nucleotide sequence ID" value="NC_079139.1"/>
</dbReference>
<dbReference type="EMBL" id="AP024483">
    <property type="protein sequence ID" value="BCS83032.1"/>
    <property type="molecule type" value="Genomic_DNA"/>
</dbReference>
<proteinExistence type="predicted"/>
<accession>A0ABM7NS93</accession>
<name>A0ABM7NS93_9VIRU</name>
<reference evidence="1 2" key="1">
    <citation type="submission" date="2021-02" db="EMBL/GenBank/DDBJ databases">
        <title>Cotonvirus japonicus, which uses Golgi apparatus of host cells for its virion factory, phylogenetically links tailed tupanvirus and icosahedral mimivirus.</title>
        <authorList>
            <person name="Takahashi H."/>
            <person name="Fukaya S."/>
            <person name="Song C."/>
            <person name="Murata K."/>
            <person name="Takemura M."/>
        </authorList>
    </citation>
    <scope>NUCLEOTIDE SEQUENCE [LARGE SCALE GENOMIC DNA]</scope>
</reference>
<evidence type="ECO:0000313" key="1">
    <source>
        <dbReference type="EMBL" id="BCS83032.1"/>
    </source>
</evidence>
<keyword evidence="2" id="KW-1185">Reference proteome</keyword>
<dbReference type="Proteomes" id="UP001321479">
    <property type="component" value="Segment"/>
</dbReference>
<protein>
    <submittedName>
        <fullName evidence="1">Uncharacterized protein</fullName>
    </submittedName>
</protein>